<dbReference type="Proteomes" id="UP001165120">
    <property type="component" value="Unassembled WGS sequence"/>
</dbReference>
<protein>
    <submittedName>
        <fullName evidence="8">Unnamed protein product</fullName>
    </submittedName>
</protein>
<evidence type="ECO:0000313" key="9">
    <source>
        <dbReference type="Proteomes" id="UP001165120"/>
    </source>
</evidence>
<dbReference type="PANTHER" id="PTHR20772:SF2">
    <property type="entry name" value="PROTEIN FMP42"/>
    <property type="match status" value="1"/>
</dbReference>
<feature type="transmembrane region" description="Helical" evidence="7">
    <location>
        <begin position="27"/>
        <end position="50"/>
    </location>
</feature>
<feature type="transmembrane region" description="Helical" evidence="7">
    <location>
        <begin position="142"/>
        <end position="164"/>
    </location>
</feature>
<dbReference type="SUPFAM" id="SSF103473">
    <property type="entry name" value="MFS general substrate transporter"/>
    <property type="match status" value="1"/>
</dbReference>
<keyword evidence="9" id="KW-1185">Reference proteome</keyword>
<comment type="caution">
    <text evidence="8">The sequence shown here is derived from an EMBL/GenBank/DDBJ whole genome shotgun (WGS) entry which is preliminary data.</text>
</comment>
<evidence type="ECO:0000256" key="1">
    <source>
        <dbReference type="ARBA" id="ARBA00004141"/>
    </source>
</evidence>
<feature type="transmembrane region" description="Helical" evidence="7">
    <location>
        <begin position="392"/>
        <end position="421"/>
    </location>
</feature>
<evidence type="ECO:0000256" key="2">
    <source>
        <dbReference type="ARBA" id="ARBA00006595"/>
    </source>
</evidence>
<feature type="transmembrane region" description="Helical" evidence="7">
    <location>
        <begin position="170"/>
        <end position="192"/>
    </location>
</feature>
<feature type="transmembrane region" description="Helical" evidence="7">
    <location>
        <begin position="113"/>
        <end position="130"/>
    </location>
</feature>
<proteinExistence type="inferred from homology"/>
<keyword evidence="6 7" id="KW-0472">Membrane</keyword>
<feature type="transmembrane region" description="Helical" evidence="7">
    <location>
        <begin position="89"/>
        <end position="107"/>
    </location>
</feature>
<evidence type="ECO:0000256" key="3">
    <source>
        <dbReference type="ARBA" id="ARBA00022448"/>
    </source>
</evidence>
<organism evidence="8 9">
    <name type="scientific">Candida boidinii</name>
    <name type="common">Yeast</name>
    <dbReference type="NCBI Taxonomy" id="5477"/>
    <lineage>
        <taxon>Eukaryota</taxon>
        <taxon>Fungi</taxon>
        <taxon>Dikarya</taxon>
        <taxon>Ascomycota</taxon>
        <taxon>Saccharomycotina</taxon>
        <taxon>Pichiomycetes</taxon>
        <taxon>Pichiales</taxon>
        <taxon>Pichiaceae</taxon>
        <taxon>Ogataea</taxon>
        <taxon>Ogataea/Candida clade</taxon>
    </lineage>
</organism>
<evidence type="ECO:0000256" key="4">
    <source>
        <dbReference type="ARBA" id="ARBA00022692"/>
    </source>
</evidence>
<feature type="transmembrane region" description="Helical" evidence="7">
    <location>
        <begin position="360"/>
        <end position="380"/>
    </location>
</feature>
<keyword evidence="5 7" id="KW-1133">Transmembrane helix</keyword>
<feature type="transmembrane region" description="Helical" evidence="7">
    <location>
        <begin position="318"/>
        <end position="340"/>
    </location>
</feature>
<dbReference type="Gene3D" id="1.20.1250.20">
    <property type="entry name" value="MFS general substrate transporter like domains"/>
    <property type="match status" value="1"/>
</dbReference>
<evidence type="ECO:0000313" key="8">
    <source>
        <dbReference type="EMBL" id="GME69355.1"/>
    </source>
</evidence>
<dbReference type="OrthoDB" id="330047at2759"/>
<evidence type="ECO:0000256" key="6">
    <source>
        <dbReference type="ARBA" id="ARBA00023136"/>
    </source>
</evidence>
<comment type="subcellular location">
    <subcellularLocation>
        <location evidence="1">Membrane</location>
        <topology evidence="1">Multi-pass membrane protein</topology>
    </subcellularLocation>
</comment>
<keyword evidence="3" id="KW-0813">Transport</keyword>
<dbReference type="GO" id="GO:0000329">
    <property type="term" value="C:fungal-type vacuole membrane"/>
    <property type="evidence" value="ECO:0007669"/>
    <property type="project" value="TreeGrafter"/>
</dbReference>
<comment type="similarity">
    <text evidence="2">Belongs to the SLC43A transporter (TC 2.A.1.44) family.</text>
</comment>
<reference evidence="8" key="1">
    <citation type="submission" date="2023-04" db="EMBL/GenBank/DDBJ databases">
        <title>Candida boidinii NBRC 10035.</title>
        <authorList>
            <person name="Ichikawa N."/>
            <person name="Sato H."/>
            <person name="Tonouchi N."/>
        </authorList>
    </citation>
    <scope>NUCLEOTIDE SEQUENCE</scope>
    <source>
        <strain evidence="8">NBRC 10035</strain>
    </source>
</reference>
<dbReference type="EMBL" id="BSXN01000651">
    <property type="protein sequence ID" value="GME69355.1"/>
    <property type="molecule type" value="Genomic_DNA"/>
</dbReference>
<feature type="transmembrane region" description="Helical" evidence="7">
    <location>
        <begin position="475"/>
        <end position="497"/>
    </location>
</feature>
<accession>A0A9W6SXR0</accession>
<evidence type="ECO:0000256" key="5">
    <source>
        <dbReference type="ARBA" id="ARBA00022989"/>
    </source>
</evidence>
<name>A0A9W6SXR0_CANBO</name>
<feature type="transmembrane region" description="Helical" evidence="7">
    <location>
        <begin position="212"/>
        <end position="229"/>
    </location>
</feature>
<sequence length="523" mass="58460">MASERTPLLTPVKSHAHDELPSLSKRLFQIGCSITWCLFAAGPVFGFAALKPVLISQGVYHEYCNVHDIAINTESDLCVAQDLKLNSMFTYAAVITNATALVVGNILDNYGPKVTAIIGSFIIFLAALVLRSAKEIELFDSYLIGYILLAFGGPFVFISCFQLSNSFPANSGLILALLTGAFDSSSALFLIYRIIYQNNYINDLNLKKFFSYYLIVPIFILICQLTIMPSESYKTVNTLAKIGAEGIDETGEPINPNDERYNPEEIQEVQRVRSRRNSVQSVKSVFEEIADKQLTNKSGGVFGVLHDFSISEQMTTPWFYLMALFTTVQMLRINYFVATVKSQELFLFNSEKIAVEINKFFDLALPIGGLFSIPMIGLLLDNFTTLTVLTILLVISLLIGIMGVLSVQFFAYFGIILLVIYRPFYYTAVSDYCTKVFGFKTFGTVYGSIIAFSGLCNVFQTVLDNLTHQTFNMNPIPVNLFLTGLTAVFGFSIIWFIKRQELEIQKRKLIDEANNAEVLPIPQ</sequence>
<dbReference type="PANTHER" id="PTHR20772">
    <property type="entry name" value="PROTEIN FMP42"/>
    <property type="match status" value="1"/>
</dbReference>
<gene>
    <name evidence="8" type="ORF">Cboi02_000225500</name>
</gene>
<dbReference type="InterPro" id="IPR052599">
    <property type="entry name" value="SLC43A_AATransporter"/>
</dbReference>
<keyword evidence="4 7" id="KW-0812">Transmembrane</keyword>
<evidence type="ECO:0000256" key="7">
    <source>
        <dbReference type="SAM" id="Phobius"/>
    </source>
</evidence>
<feature type="transmembrane region" description="Helical" evidence="7">
    <location>
        <begin position="442"/>
        <end position="463"/>
    </location>
</feature>
<dbReference type="InterPro" id="IPR036259">
    <property type="entry name" value="MFS_trans_sf"/>
</dbReference>
<dbReference type="AlphaFoldDB" id="A0A9W6SXR0"/>